<dbReference type="PANTHER" id="PTHR13902">
    <property type="entry name" value="SERINE/THREONINE-PROTEIN KINASE WNK WITH NO LYSINE -RELATED"/>
    <property type="match status" value="1"/>
</dbReference>
<dbReference type="GO" id="GO:0004672">
    <property type="term" value="F:protein kinase activity"/>
    <property type="evidence" value="ECO:0007669"/>
    <property type="project" value="InterPro"/>
</dbReference>
<dbReference type="WBParaSite" id="HNAJ_0001288201-mRNA-1">
    <property type="protein sequence ID" value="HNAJ_0001288201-mRNA-1"/>
    <property type="gene ID" value="HNAJ_0001288201"/>
</dbReference>
<dbReference type="InterPro" id="IPR000719">
    <property type="entry name" value="Prot_kinase_dom"/>
</dbReference>
<feature type="region of interest" description="Disordered" evidence="1">
    <location>
        <begin position="1"/>
        <end position="118"/>
    </location>
</feature>
<dbReference type="AlphaFoldDB" id="A0A0R3TYD5"/>
<protein>
    <submittedName>
        <fullName evidence="5">Protein kinase domain-containing protein</fullName>
    </submittedName>
</protein>
<dbReference type="Pfam" id="PF00069">
    <property type="entry name" value="Pkinase"/>
    <property type="match status" value="1"/>
</dbReference>
<dbReference type="SUPFAM" id="SSF56112">
    <property type="entry name" value="Protein kinase-like (PK-like)"/>
    <property type="match status" value="1"/>
</dbReference>
<proteinExistence type="predicted"/>
<dbReference type="STRING" id="102285.A0A0R3TYD5"/>
<feature type="compositionally biased region" description="Basic and acidic residues" evidence="1">
    <location>
        <begin position="105"/>
        <end position="118"/>
    </location>
</feature>
<evidence type="ECO:0000313" key="4">
    <source>
        <dbReference type="Proteomes" id="UP000278807"/>
    </source>
</evidence>
<feature type="domain" description="Protein kinase" evidence="2">
    <location>
        <begin position="147"/>
        <end position="424"/>
    </location>
</feature>
<sequence length="794" mass="88641">MCSDHTDGSQVPPLPPNLDLNDKAETLNPPIPPSRKKKNRSPSDDRSESKLGGSKKVVILDPKGTDSDNDAIESKPVSGHSNLSAVDSAEAGSVTTNDTAASEAAKIKEERKKEKEKKKEQEMLKKYIAEQEAKQRVIGYSKGGRWLKNSVKIGEGGYKFVYRGYDRHDAKNVAWCEFKHEHVDTKEKRQVMFRETEIMLKLNHPNIVQCYDVFREWISEETVDNPIDEKGLIIVQELMSEGTLKQMIKKNFVNGECILKFQLIVRWWHQILDALRYLHVHCEEPIIHRDLKSENCFLYGTSNDDYINVKVGDFGLATQVGSSGRKTMLGTVGFMAPEIFDEMYDEKVDIYAFGMLMLEVMTNRTPYDECATLIDAAAKTMSGHGPEIMHLINNPNIAVVISACIHPLACFRPTAEELFCHPLFQPKVMPVEVEPNYEPGADRAEVLERFVKSLANTETRNPRFNLRLRFRDRKMLQELGLDDGESLEFDLDIYKAEDQDIPDLISNLRRDYEDKLSRAFENPKITDRKIITNSLDRLFNSIRMQMQFLVKCLLGRRWKDILDSLTTTEKAAAVKSKPEGVEGGNPDSSSDSDSNISDVCSNFEIIAKCKSKWSKAKRMLDREIMTYRRAAALSQEGSLPITSETQSIGSILAATAQPTGPTGAPSPAVINSPDGLVPLDTQSTEGLSDGGYVTPTTSTVYISTGSGQQAVNSFIALCIRGIFPCRYHLTLHGCVMTCSHTTDEPASQSAGQSVSVASENSSYWPYICQVVSARGDHTTDNTYASNAIIQAHAF</sequence>
<accession>A0A0R3TYD5</accession>
<evidence type="ECO:0000256" key="1">
    <source>
        <dbReference type="SAM" id="MobiDB-lite"/>
    </source>
</evidence>
<reference evidence="3 4" key="2">
    <citation type="submission" date="2018-11" db="EMBL/GenBank/DDBJ databases">
        <authorList>
            <consortium name="Pathogen Informatics"/>
        </authorList>
    </citation>
    <scope>NUCLEOTIDE SEQUENCE [LARGE SCALE GENOMIC DNA]</scope>
</reference>
<dbReference type="InterPro" id="IPR050588">
    <property type="entry name" value="WNK_Ser-Thr_kinase"/>
</dbReference>
<dbReference type="InterPro" id="IPR008271">
    <property type="entry name" value="Ser/Thr_kinase_AS"/>
</dbReference>
<dbReference type="GO" id="GO:0005524">
    <property type="term" value="F:ATP binding"/>
    <property type="evidence" value="ECO:0007669"/>
    <property type="project" value="InterPro"/>
</dbReference>
<dbReference type="SMART" id="SM00220">
    <property type="entry name" value="S_TKc"/>
    <property type="match status" value="1"/>
</dbReference>
<evidence type="ECO:0000259" key="2">
    <source>
        <dbReference type="PROSITE" id="PS50011"/>
    </source>
</evidence>
<dbReference type="Gene3D" id="1.10.510.10">
    <property type="entry name" value="Transferase(Phosphotransferase) domain 1"/>
    <property type="match status" value="1"/>
</dbReference>
<dbReference type="EMBL" id="UZAE01014727">
    <property type="protein sequence ID" value="VDO14286.1"/>
    <property type="molecule type" value="Genomic_DNA"/>
</dbReference>
<dbReference type="PROSITE" id="PS00108">
    <property type="entry name" value="PROTEIN_KINASE_ST"/>
    <property type="match status" value="1"/>
</dbReference>
<evidence type="ECO:0000313" key="3">
    <source>
        <dbReference type="EMBL" id="VDO14286.1"/>
    </source>
</evidence>
<organism evidence="5">
    <name type="scientific">Rodentolepis nana</name>
    <name type="common">Dwarf tapeworm</name>
    <name type="synonym">Hymenolepis nana</name>
    <dbReference type="NCBI Taxonomy" id="102285"/>
    <lineage>
        <taxon>Eukaryota</taxon>
        <taxon>Metazoa</taxon>
        <taxon>Spiralia</taxon>
        <taxon>Lophotrochozoa</taxon>
        <taxon>Platyhelminthes</taxon>
        <taxon>Cestoda</taxon>
        <taxon>Eucestoda</taxon>
        <taxon>Cyclophyllidea</taxon>
        <taxon>Hymenolepididae</taxon>
        <taxon>Rodentolepis</taxon>
    </lineage>
</organism>
<dbReference type="InterPro" id="IPR011009">
    <property type="entry name" value="Kinase-like_dom_sf"/>
</dbReference>
<feature type="region of interest" description="Disordered" evidence="1">
    <location>
        <begin position="573"/>
        <end position="595"/>
    </location>
</feature>
<gene>
    <name evidence="3" type="ORF">HNAJ_LOCUS12858</name>
</gene>
<keyword evidence="4" id="KW-1185">Reference proteome</keyword>
<reference evidence="5" key="1">
    <citation type="submission" date="2017-02" db="UniProtKB">
        <authorList>
            <consortium name="WormBaseParasite"/>
        </authorList>
    </citation>
    <scope>IDENTIFICATION</scope>
</reference>
<evidence type="ECO:0000313" key="5">
    <source>
        <dbReference type="WBParaSite" id="HNAJ_0001288201-mRNA-1"/>
    </source>
</evidence>
<dbReference type="OrthoDB" id="4062651at2759"/>
<name>A0A0R3TYD5_RODNA</name>
<dbReference type="Proteomes" id="UP000278807">
    <property type="component" value="Unassembled WGS sequence"/>
</dbReference>
<dbReference type="PROSITE" id="PS50011">
    <property type="entry name" value="PROTEIN_KINASE_DOM"/>
    <property type="match status" value="1"/>
</dbReference>
<dbReference type="Gene3D" id="3.30.200.20">
    <property type="entry name" value="Phosphorylase Kinase, domain 1"/>
    <property type="match status" value="1"/>
</dbReference>